<dbReference type="AlphaFoldDB" id="A0ABD0M8W6"/>
<sequence length="134" mass="15436">MATQLLIYVAFRLRPAGLNPPSSRGCRPVSGNFHKRHPAHGTQAAVTDTTVSMVLLHDAADDGLYVDWTKLGHCQAQILSHRRRRKRFWCPVLRGTAQNRTRGLNRLRFSPPQCRHRLRFRLTARPLVRPPYYT</sequence>
<dbReference type="EMBL" id="JACVVK020000004">
    <property type="protein sequence ID" value="KAK7507693.1"/>
    <property type="molecule type" value="Genomic_DNA"/>
</dbReference>
<evidence type="ECO:0000313" key="1">
    <source>
        <dbReference type="EMBL" id="KAK7507693.1"/>
    </source>
</evidence>
<keyword evidence="2" id="KW-1185">Reference proteome</keyword>
<reference evidence="1 2" key="1">
    <citation type="journal article" date="2023" name="Sci. Data">
        <title>Genome assembly of the Korean intertidal mud-creeper Batillaria attramentaria.</title>
        <authorList>
            <person name="Patra A.K."/>
            <person name="Ho P.T."/>
            <person name="Jun S."/>
            <person name="Lee S.J."/>
            <person name="Kim Y."/>
            <person name="Won Y.J."/>
        </authorList>
    </citation>
    <scope>NUCLEOTIDE SEQUENCE [LARGE SCALE GENOMIC DNA]</scope>
    <source>
        <strain evidence="1">Wonlab-2016</strain>
    </source>
</reference>
<name>A0ABD0M8W6_9CAEN</name>
<proteinExistence type="predicted"/>
<organism evidence="1 2">
    <name type="scientific">Batillaria attramentaria</name>
    <dbReference type="NCBI Taxonomy" id="370345"/>
    <lineage>
        <taxon>Eukaryota</taxon>
        <taxon>Metazoa</taxon>
        <taxon>Spiralia</taxon>
        <taxon>Lophotrochozoa</taxon>
        <taxon>Mollusca</taxon>
        <taxon>Gastropoda</taxon>
        <taxon>Caenogastropoda</taxon>
        <taxon>Sorbeoconcha</taxon>
        <taxon>Cerithioidea</taxon>
        <taxon>Batillariidae</taxon>
        <taxon>Batillaria</taxon>
    </lineage>
</organism>
<gene>
    <name evidence="1" type="ORF">BaRGS_00001628</name>
</gene>
<comment type="caution">
    <text evidence="1">The sequence shown here is derived from an EMBL/GenBank/DDBJ whole genome shotgun (WGS) entry which is preliminary data.</text>
</comment>
<accession>A0ABD0M8W6</accession>
<evidence type="ECO:0000313" key="2">
    <source>
        <dbReference type="Proteomes" id="UP001519460"/>
    </source>
</evidence>
<protein>
    <submittedName>
        <fullName evidence="1">Uncharacterized protein</fullName>
    </submittedName>
</protein>
<dbReference type="Proteomes" id="UP001519460">
    <property type="component" value="Unassembled WGS sequence"/>
</dbReference>